<dbReference type="GO" id="GO:0016810">
    <property type="term" value="F:hydrolase activity, acting on carbon-nitrogen (but not peptide) bonds"/>
    <property type="evidence" value="ECO:0007669"/>
    <property type="project" value="InterPro"/>
</dbReference>
<dbReference type="Gene3D" id="3.30.110.90">
    <property type="entry name" value="Amidohydrolase"/>
    <property type="match status" value="1"/>
</dbReference>
<feature type="domain" description="Amidohydrolase-related" evidence="1">
    <location>
        <begin position="54"/>
        <end position="409"/>
    </location>
</feature>
<evidence type="ECO:0000259" key="1">
    <source>
        <dbReference type="Pfam" id="PF01979"/>
    </source>
</evidence>
<keyword evidence="3" id="KW-1185">Reference proteome</keyword>
<accession>A0A9P6KIW0</accession>
<dbReference type="SUPFAM" id="SSF51338">
    <property type="entry name" value="Composite domain of metallo-dependent hydrolases"/>
    <property type="match status" value="1"/>
</dbReference>
<proteinExistence type="predicted"/>
<dbReference type="Proteomes" id="UP000756921">
    <property type="component" value="Unassembled WGS sequence"/>
</dbReference>
<dbReference type="InterPro" id="IPR032466">
    <property type="entry name" value="Metal_Hydrolase"/>
</dbReference>
<dbReference type="InterPro" id="IPR006680">
    <property type="entry name" value="Amidohydro-rel"/>
</dbReference>
<dbReference type="PANTHER" id="PTHR43135:SF3">
    <property type="entry name" value="ALPHA-D-RIBOSE 1-METHYLPHOSPHONATE 5-TRIPHOSPHATE DIPHOSPHATASE"/>
    <property type="match status" value="1"/>
</dbReference>
<dbReference type="Gene3D" id="2.30.40.10">
    <property type="entry name" value="Urease, subunit C, domain 1"/>
    <property type="match status" value="1"/>
</dbReference>
<dbReference type="Pfam" id="PF01979">
    <property type="entry name" value="Amidohydro_1"/>
    <property type="match status" value="1"/>
</dbReference>
<name>A0A9P6KIW0_9PLEO</name>
<dbReference type="EMBL" id="WJXW01000018">
    <property type="protein sequence ID" value="KAF9728738.1"/>
    <property type="molecule type" value="Genomic_DNA"/>
</dbReference>
<dbReference type="InterPro" id="IPR051781">
    <property type="entry name" value="Metallo-dep_Hydrolase"/>
</dbReference>
<evidence type="ECO:0000313" key="2">
    <source>
        <dbReference type="EMBL" id="KAF9728738.1"/>
    </source>
</evidence>
<comment type="caution">
    <text evidence="2">The sequence shown here is derived from an EMBL/GenBank/DDBJ whole genome shotgun (WGS) entry which is preliminary data.</text>
</comment>
<dbReference type="SUPFAM" id="SSF51556">
    <property type="entry name" value="Metallo-dependent hydrolases"/>
    <property type="match status" value="1"/>
</dbReference>
<reference evidence="2" key="1">
    <citation type="journal article" date="2020" name="Mol. Plant Microbe Interact.">
        <title>Genome Sequence of the Biocontrol Agent Coniothyrium minitans strain Conio (IMI 134523).</title>
        <authorList>
            <person name="Patel D."/>
            <person name="Shittu T.A."/>
            <person name="Baroncelli R."/>
            <person name="Muthumeenakshi S."/>
            <person name="Osborne T.H."/>
            <person name="Janganan T.K."/>
            <person name="Sreenivasaprasad S."/>
        </authorList>
    </citation>
    <scope>NUCLEOTIDE SEQUENCE</scope>
    <source>
        <strain evidence="2">Conio</strain>
    </source>
</reference>
<dbReference type="AlphaFoldDB" id="A0A9P6KIW0"/>
<gene>
    <name evidence="2" type="ORF">PMIN01_13118</name>
</gene>
<evidence type="ECO:0000313" key="3">
    <source>
        <dbReference type="Proteomes" id="UP000756921"/>
    </source>
</evidence>
<protein>
    <submittedName>
        <fullName evidence="2">Amidohydrolase</fullName>
    </submittedName>
</protein>
<organism evidence="2 3">
    <name type="scientific">Paraphaeosphaeria minitans</name>
    <dbReference type="NCBI Taxonomy" id="565426"/>
    <lineage>
        <taxon>Eukaryota</taxon>
        <taxon>Fungi</taxon>
        <taxon>Dikarya</taxon>
        <taxon>Ascomycota</taxon>
        <taxon>Pezizomycotina</taxon>
        <taxon>Dothideomycetes</taxon>
        <taxon>Pleosporomycetidae</taxon>
        <taxon>Pleosporales</taxon>
        <taxon>Massarineae</taxon>
        <taxon>Didymosphaeriaceae</taxon>
        <taxon>Paraphaeosphaeria</taxon>
    </lineage>
</organism>
<dbReference type="OrthoDB" id="5595695at2759"/>
<sequence>MTAAFLIRDVQIFTGEGTIPDGYVHVADGKIKAVGPMSDVPSLDIKTYSKPNHTLLPGLIDAHIHADMANPTALPQALRFGVTTVCEMHNEADNVQKLRKQALEPDTASYKTAGQAATIENGWPIPVITAHDKSPETAAAIAKWPRLTDRASVVAYLDWMEDEVQPDYIKLMHESGTSMGWPLAKPSVDLQRLLVDESRKRGYLTVAHATCLQDTLEVLDAGVQGLTHTICDQRPTRELVHAYRKAGAWVNPTLATMASLTGQGRALQERYAHDPRVRGLLDESAVLNLCSCMGFAAQHGNVEYAYESVRMLRDAGVDILCGSDAAGPALGTAFGLSVHQELHLFVHEIGMSPAEALRSATSLVARRFGFADRGCVAAGLRADLLLVEGDPLREIGETLSIRGVWREGRRCGAHAGG</sequence>
<dbReference type="PANTHER" id="PTHR43135">
    <property type="entry name" value="ALPHA-D-RIBOSE 1-METHYLPHOSPHONATE 5-TRIPHOSPHATE DIPHOSPHATASE"/>
    <property type="match status" value="1"/>
</dbReference>
<dbReference type="InterPro" id="IPR011059">
    <property type="entry name" value="Metal-dep_hydrolase_composite"/>
</dbReference>
<dbReference type="Gene3D" id="3.40.50.10910">
    <property type="entry name" value="Amidohydrolase"/>
    <property type="match status" value="1"/>
</dbReference>
<dbReference type="Gene3D" id="1.20.58.520">
    <property type="entry name" value="Amidohydrolase"/>
    <property type="match status" value="1"/>
</dbReference>